<organism evidence="1 2">
    <name type="scientific">Dreissena polymorpha</name>
    <name type="common">Zebra mussel</name>
    <name type="synonym">Mytilus polymorpha</name>
    <dbReference type="NCBI Taxonomy" id="45954"/>
    <lineage>
        <taxon>Eukaryota</taxon>
        <taxon>Metazoa</taxon>
        <taxon>Spiralia</taxon>
        <taxon>Lophotrochozoa</taxon>
        <taxon>Mollusca</taxon>
        <taxon>Bivalvia</taxon>
        <taxon>Autobranchia</taxon>
        <taxon>Heteroconchia</taxon>
        <taxon>Euheterodonta</taxon>
        <taxon>Imparidentia</taxon>
        <taxon>Neoheterodontei</taxon>
        <taxon>Myida</taxon>
        <taxon>Dreissenoidea</taxon>
        <taxon>Dreissenidae</taxon>
        <taxon>Dreissena</taxon>
    </lineage>
</organism>
<dbReference type="EMBL" id="JAIWYP010000003">
    <property type="protein sequence ID" value="KAH3854390.1"/>
    <property type="molecule type" value="Genomic_DNA"/>
</dbReference>
<gene>
    <name evidence="1" type="ORF">DPMN_096931</name>
</gene>
<sequence>MNHPYLSDSIHLQTQKYHQTQQLLRLCLPHVHFVMLLLATQPTNKTHVTTWYFHENIGFQIDSSPKEKLHKSSAVLTPPRNG</sequence>
<comment type="caution">
    <text evidence="1">The sequence shown here is derived from an EMBL/GenBank/DDBJ whole genome shotgun (WGS) entry which is preliminary data.</text>
</comment>
<protein>
    <submittedName>
        <fullName evidence="1">Uncharacterized protein</fullName>
    </submittedName>
</protein>
<proteinExistence type="predicted"/>
<dbReference type="AlphaFoldDB" id="A0A9D4L9C5"/>
<evidence type="ECO:0000313" key="1">
    <source>
        <dbReference type="EMBL" id="KAH3854390.1"/>
    </source>
</evidence>
<name>A0A9D4L9C5_DREPO</name>
<accession>A0A9D4L9C5</accession>
<reference evidence="1" key="2">
    <citation type="submission" date="2020-11" db="EMBL/GenBank/DDBJ databases">
        <authorList>
            <person name="McCartney M.A."/>
            <person name="Auch B."/>
            <person name="Kono T."/>
            <person name="Mallez S."/>
            <person name="Becker A."/>
            <person name="Gohl D.M."/>
            <person name="Silverstein K.A.T."/>
            <person name="Koren S."/>
            <person name="Bechman K.B."/>
            <person name="Herman A."/>
            <person name="Abrahante J.E."/>
            <person name="Garbe J."/>
        </authorList>
    </citation>
    <scope>NUCLEOTIDE SEQUENCE</scope>
    <source>
        <strain evidence="1">Duluth1</strain>
        <tissue evidence="1">Whole animal</tissue>
    </source>
</reference>
<reference evidence="1" key="1">
    <citation type="journal article" date="2019" name="bioRxiv">
        <title>The Genome of the Zebra Mussel, Dreissena polymorpha: A Resource for Invasive Species Research.</title>
        <authorList>
            <person name="McCartney M.A."/>
            <person name="Auch B."/>
            <person name="Kono T."/>
            <person name="Mallez S."/>
            <person name="Zhang Y."/>
            <person name="Obille A."/>
            <person name="Becker A."/>
            <person name="Abrahante J.E."/>
            <person name="Garbe J."/>
            <person name="Badalamenti J.P."/>
            <person name="Herman A."/>
            <person name="Mangelson H."/>
            <person name="Liachko I."/>
            <person name="Sullivan S."/>
            <person name="Sone E.D."/>
            <person name="Koren S."/>
            <person name="Silverstein K.A.T."/>
            <person name="Beckman K.B."/>
            <person name="Gohl D.M."/>
        </authorList>
    </citation>
    <scope>NUCLEOTIDE SEQUENCE</scope>
    <source>
        <strain evidence="1">Duluth1</strain>
        <tissue evidence="1">Whole animal</tissue>
    </source>
</reference>
<keyword evidence="2" id="KW-1185">Reference proteome</keyword>
<evidence type="ECO:0000313" key="2">
    <source>
        <dbReference type="Proteomes" id="UP000828390"/>
    </source>
</evidence>
<dbReference type="Proteomes" id="UP000828390">
    <property type="component" value="Unassembled WGS sequence"/>
</dbReference>